<comment type="similarity">
    <text evidence="2">Belongs to the sulfatase family.</text>
</comment>
<dbReference type="GO" id="GO:0004423">
    <property type="term" value="F:iduronate-2-sulfatase activity"/>
    <property type="evidence" value="ECO:0007669"/>
    <property type="project" value="InterPro"/>
</dbReference>
<keyword evidence="4" id="KW-0732">Signal</keyword>
<dbReference type="SUPFAM" id="SSF49468">
    <property type="entry name" value="VHL"/>
    <property type="match status" value="1"/>
</dbReference>
<dbReference type="AlphaFoldDB" id="A0A2S8GQU5"/>
<dbReference type="SUPFAM" id="SSF53649">
    <property type="entry name" value="Alkaline phosphatase-like"/>
    <property type="match status" value="1"/>
</dbReference>
<dbReference type="Pfam" id="PF00884">
    <property type="entry name" value="Sulfatase"/>
    <property type="match status" value="1"/>
</dbReference>
<feature type="domain" description="Sulfatase N-terminal" evidence="7">
    <location>
        <begin position="44"/>
        <end position="402"/>
    </location>
</feature>
<evidence type="ECO:0000256" key="3">
    <source>
        <dbReference type="ARBA" id="ARBA00022723"/>
    </source>
</evidence>
<dbReference type="InterPro" id="IPR036208">
    <property type="entry name" value="VHL_sf"/>
</dbReference>
<proteinExistence type="inferred from homology"/>
<dbReference type="Gene3D" id="2.60.40.780">
    <property type="entry name" value="von Hippel-Lindau disease tumour suppressor, beta domain"/>
    <property type="match status" value="1"/>
</dbReference>
<gene>
    <name evidence="8" type="ORF">C5Y93_06545</name>
</gene>
<sequence length="593" mass="66920">MALFNKRFRMNYHRPLAASLLIALVVGIAVGAETPALADRAGHPNVLLICVDDLRPELGCYGAAHVRSPNIDRLANSGVTFDRCYVQVAVCNPSRASTFTGIRPDRLGVWTLQVHFREASPNAVTLPQHLSRHGYVCEGFGKIFHNPWQDPRSWTSPHRWGQGSFTHYTDEQKDFTRQVKESLPAGDWRKENLRGLISNAPEIEDDEHPDGDMTRIVAERMAELSEQDEPFFLAVGYVLPHLPWCPPKRWWDQYDRSQLPLAENPYPPTGAPPVALGDNYELSHYADMTNMPTPLEPGLSEAEARRFRHAYYAAVSFVDAQIGRLLQALRDNQLADDTIVVLWSDHGWKLGEHNAWGKMTNFEIDTRIPLLIYDPRAAGNGKRCSQIIESLDLYPTLCELTGTPIPSDVDGKSAAHLLSDPTAAHAGVAFSQYVRDRMMGRAIRTDRWRYVEWRTLADAELKHRELYDQENDPGENHNVVEQHPEIAAKLKKSLDEVLVPRPISLVPAIHSAAGGKKMQVRWANEYEGPVRITWISPRGERRVQIDLKQGESRQIGSFVGHRFAVESEDGKYHEVVQITPDQDRIPIGRTSAK</sequence>
<dbReference type="InterPro" id="IPR000917">
    <property type="entry name" value="Sulfatase_N"/>
</dbReference>
<dbReference type="GO" id="GO:0046872">
    <property type="term" value="F:metal ion binding"/>
    <property type="evidence" value="ECO:0007669"/>
    <property type="project" value="UniProtKB-KW"/>
</dbReference>
<keyword evidence="5" id="KW-0378">Hydrolase</keyword>
<comment type="cofactor">
    <cofactor evidence="1">
        <name>Ca(2+)</name>
        <dbReference type="ChEBI" id="CHEBI:29108"/>
    </cofactor>
</comment>
<evidence type="ECO:0000256" key="1">
    <source>
        <dbReference type="ARBA" id="ARBA00001913"/>
    </source>
</evidence>
<dbReference type="PANTHER" id="PTHR45953">
    <property type="entry name" value="IDURONATE 2-SULFATASE"/>
    <property type="match status" value="1"/>
</dbReference>
<keyword evidence="3" id="KW-0479">Metal-binding</keyword>
<dbReference type="CDD" id="cd16030">
    <property type="entry name" value="iduronate-2-sulfatase"/>
    <property type="match status" value="1"/>
</dbReference>
<dbReference type="PANTHER" id="PTHR45953:SF1">
    <property type="entry name" value="IDURONATE 2-SULFATASE"/>
    <property type="match status" value="1"/>
</dbReference>
<name>A0A2S8GQU5_9BACT</name>
<keyword evidence="6" id="KW-0106">Calcium</keyword>
<dbReference type="GO" id="GO:0005737">
    <property type="term" value="C:cytoplasm"/>
    <property type="evidence" value="ECO:0007669"/>
    <property type="project" value="TreeGrafter"/>
</dbReference>
<evidence type="ECO:0000313" key="9">
    <source>
        <dbReference type="Proteomes" id="UP000237819"/>
    </source>
</evidence>
<dbReference type="InterPro" id="IPR037140">
    <property type="entry name" value="VHL_beta_dom_sf"/>
</dbReference>
<comment type="caution">
    <text evidence="8">The sequence shown here is derived from an EMBL/GenBank/DDBJ whole genome shotgun (WGS) entry which is preliminary data.</text>
</comment>
<evidence type="ECO:0000256" key="4">
    <source>
        <dbReference type="ARBA" id="ARBA00022729"/>
    </source>
</evidence>
<dbReference type="EMBL" id="PUHZ01000007">
    <property type="protein sequence ID" value="PQO46808.1"/>
    <property type="molecule type" value="Genomic_DNA"/>
</dbReference>
<evidence type="ECO:0000256" key="6">
    <source>
        <dbReference type="ARBA" id="ARBA00022837"/>
    </source>
</evidence>
<dbReference type="Proteomes" id="UP000237819">
    <property type="component" value="Unassembled WGS sequence"/>
</dbReference>
<evidence type="ECO:0000313" key="8">
    <source>
        <dbReference type="EMBL" id="PQO46808.1"/>
    </source>
</evidence>
<dbReference type="Gene3D" id="3.40.720.10">
    <property type="entry name" value="Alkaline Phosphatase, subunit A"/>
    <property type="match status" value="1"/>
</dbReference>
<accession>A0A2S8GQU5</accession>
<evidence type="ECO:0000259" key="7">
    <source>
        <dbReference type="Pfam" id="PF00884"/>
    </source>
</evidence>
<protein>
    <submittedName>
        <fullName evidence="8">Iduronate-2-sulfatase</fullName>
    </submittedName>
</protein>
<evidence type="ECO:0000256" key="2">
    <source>
        <dbReference type="ARBA" id="ARBA00008779"/>
    </source>
</evidence>
<organism evidence="8 9">
    <name type="scientific">Blastopirellula marina</name>
    <dbReference type="NCBI Taxonomy" id="124"/>
    <lineage>
        <taxon>Bacteria</taxon>
        <taxon>Pseudomonadati</taxon>
        <taxon>Planctomycetota</taxon>
        <taxon>Planctomycetia</taxon>
        <taxon>Pirellulales</taxon>
        <taxon>Pirellulaceae</taxon>
        <taxon>Blastopirellula</taxon>
    </lineage>
</organism>
<evidence type="ECO:0000256" key="5">
    <source>
        <dbReference type="ARBA" id="ARBA00022801"/>
    </source>
</evidence>
<dbReference type="InterPro" id="IPR035874">
    <property type="entry name" value="IDS"/>
</dbReference>
<dbReference type="InterPro" id="IPR017850">
    <property type="entry name" value="Alkaline_phosphatase_core_sf"/>
</dbReference>
<reference evidence="8 9" key="1">
    <citation type="submission" date="2018-02" db="EMBL/GenBank/DDBJ databases">
        <title>Comparative genomes isolates from brazilian mangrove.</title>
        <authorList>
            <person name="Araujo J.E."/>
            <person name="Taketani R.G."/>
            <person name="Silva M.C.P."/>
            <person name="Loureco M.V."/>
            <person name="Andreote F.D."/>
        </authorList>
    </citation>
    <scope>NUCLEOTIDE SEQUENCE [LARGE SCALE GENOMIC DNA]</scope>
    <source>
        <strain evidence="8 9">Nap-Phe MGV</strain>
    </source>
</reference>